<organism evidence="1 2">
    <name type="scientific">Triparma laevis f. inornata</name>
    <dbReference type="NCBI Taxonomy" id="1714386"/>
    <lineage>
        <taxon>Eukaryota</taxon>
        <taxon>Sar</taxon>
        <taxon>Stramenopiles</taxon>
        <taxon>Ochrophyta</taxon>
        <taxon>Bolidophyceae</taxon>
        <taxon>Parmales</taxon>
        <taxon>Triparmaceae</taxon>
        <taxon>Triparma</taxon>
    </lineage>
</organism>
<comment type="caution">
    <text evidence="1">The sequence shown here is derived from an EMBL/GenBank/DDBJ whole genome shotgun (WGS) entry which is preliminary data.</text>
</comment>
<dbReference type="AlphaFoldDB" id="A0A9W7DP11"/>
<name>A0A9W7DP11_9STRA</name>
<evidence type="ECO:0000313" key="1">
    <source>
        <dbReference type="EMBL" id="GMH50779.1"/>
    </source>
</evidence>
<dbReference type="EMBL" id="BLQM01000017">
    <property type="protein sequence ID" value="GMH50779.1"/>
    <property type="molecule type" value="Genomic_DNA"/>
</dbReference>
<proteinExistence type="predicted"/>
<dbReference type="SUPFAM" id="SSF55961">
    <property type="entry name" value="Bet v1-like"/>
    <property type="match status" value="1"/>
</dbReference>
<dbReference type="InterPro" id="IPR023393">
    <property type="entry name" value="START-like_dom_sf"/>
</dbReference>
<reference evidence="2" key="1">
    <citation type="journal article" date="2023" name="Commun. Biol.">
        <title>Genome analysis of Parmales, the sister group of diatoms, reveals the evolutionary specialization of diatoms from phago-mixotrophs to photoautotrophs.</title>
        <authorList>
            <person name="Ban H."/>
            <person name="Sato S."/>
            <person name="Yoshikawa S."/>
            <person name="Yamada K."/>
            <person name="Nakamura Y."/>
            <person name="Ichinomiya M."/>
            <person name="Sato N."/>
            <person name="Blanc-Mathieu R."/>
            <person name="Endo H."/>
            <person name="Kuwata A."/>
            <person name="Ogata H."/>
        </authorList>
    </citation>
    <scope>NUCLEOTIDE SEQUENCE [LARGE SCALE GENOMIC DNA]</scope>
</reference>
<dbReference type="Proteomes" id="UP001162640">
    <property type="component" value="Unassembled WGS sequence"/>
</dbReference>
<sequence>METYAGTHHEVAGAEKMVKGTTTGVHIVKELTENTCEWTRVIQADLKFSSAMPVSVLDLVAKQELAWPNKLQEKLRRNGKEVDREVAAALAGEMIEQRRKPLMADQVVVFESCEELLGVKAEEGWKALESTNKEVEMLMKYFPPKKGERSVATGKAVGVVDCSAEVVAWQMDYCSNERMRIHKEEGHLGRLELREKARVNEASYTTVKNFPFLLDNREFVFRQFWKSEEGKVSIAVESIDDEVDYGVKPGKTRGFV</sequence>
<accession>A0A9W7DP11</accession>
<dbReference type="Gene3D" id="3.30.530.20">
    <property type="match status" value="1"/>
</dbReference>
<protein>
    <submittedName>
        <fullName evidence="1">Uncharacterized protein</fullName>
    </submittedName>
</protein>
<gene>
    <name evidence="1" type="ORF">TL16_g00866</name>
</gene>
<evidence type="ECO:0000313" key="2">
    <source>
        <dbReference type="Proteomes" id="UP001162640"/>
    </source>
</evidence>